<reference evidence="1 2" key="1">
    <citation type="submission" date="2020-12" db="EMBL/GenBank/DDBJ databases">
        <title>FDA dAtabase for Regulatory Grade micrObial Sequences (FDA-ARGOS): Supporting development and validation of Infectious Disease Dx tests.</title>
        <authorList>
            <person name="Sproer C."/>
            <person name="Gronow S."/>
            <person name="Severitt S."/>
            <person name="Schroder I."/>
            <person name="Tallon L."/>
            <person name="Sadzewicz L."/>
            <person name="Zhao X."/>
            <person name="Boylan J."/>
            <person name="Ott S."/>
            <person name="Bowen H."/>
            <person name="Vavikolanu K."/>
            <person name="Mehta A."/>
            <person name="Aluvathingal J."/>
            <person name="Nadendla S."/>
            <person name="Lowell S."/>
            <person name="Myers T."/>
            <person name="Yan Y."/>
            <person name="Sichtig H."/>
        </authorList>
    </citation>
    <scope>NUCLEOTIDE SEQUENCE [LARGE SCALE GENOMIC DNA]</scope>
    <source>
        <strain evidence="1 2">FDAARGOS_869</strain>
    </source>
</reference>
<keyword evidence="2" id="KW-1185">Reference proteome</keyword>
<accession>A0A7T3BY71</accession>
<evidence type="ECO:0000313" key="2">
    <source>
        <dbReference type="Proteomes" id="UP000594834"/>
    </source>
</evidence>
<proteinExistence type="predicted"/>
<evidence type="ECO:0000313" key="1">
    <source>
        <dbReference type="EMBL" id="QPT44002.1"/>
    </source>
</evidence>
<dbReference type="RefSeq" id="WP_158512516.1">
    <property type="nucleotide sequence ID" value="NZ_CP065728.1"/>
</dbReference>
<dbReference type="EMBL" id="CP065728">
    <property type="protein sequence ID" value="QPT44002.1"/>
    <property type="molecule type" value="Genomic_DNA"/>
</dbReference>
<sequence length="53" mass="6296">MSALLFTIKYWSICQFSQISSSQFHHHNKIPDILSKSSRQYVAFMSLILNRYE</sequence>
<name>A0A7T3BY71_MORNO</name>
<organism evidence="1 2">
    <name type="scientific">Moraxella nonliquefaciens</name>
    <dbReference type="NCBI Taxonomy" id="478"/>
    <lineage>
        <taxon>Bacteria</taxon>
        <taxon>Pseudomonadati</taxon>
        <taxon>Pseudomonadota</taxon>
        <taxon>Gammaproteobacteria</taxon>
        <taxon>Moraxellales</taxon>
        <taxon>Moraxellaceae</taxon>
        <taxon>Moraxella</taxon>
    </lineage>
</organism>
<gene>
    <name evidence="1" type="ORF">I6G26_07945</name>
</gene>
<dbReference type="Proteomes" id="UP000594834">
    <property type="component" value="Chromosome"/>
</dbReference>
<protein>
    <submittedName>
        <fullName evidence="1">Uncharacterized protein</fullName>
    </submittedName>
</protein>